<name>S7Z8K5_PENO1</name>
<dbReference type="AlphaFoldDB" id="S7Z8K5"/>
<dbReference type="Proteomes" id="UP000019376">
    <property type="component" value="Unassembled WGS sequence"/>
</dbReference>
<evidence type="ECO:0000256" key="1">
    <source>
        <dbReference type="SAM" id="Phobius"/>
    </source>
</evidence>
<reference evidence="2 3" key="1">
    <citation type="journal article" date="2013" name="PLoS ONE">
        <title>Genomic and secretomic analyses reveal unique features of the lignocellulolytic enzyme system of Penicillium decumbens.</title>
        <authorList>
            <person name="Liu G."/>
            <person name="Zhang L."/>
            <person name="Wei X."/>
            <person name="Zou G."/>
            <person name="Qin Y."/>
            <person name="Ma L."/>
            <person name="Li J."/>
            <person name="Zheng H."/>
            <person name="Wang S."/>
            <person name="Wang C."/>
            <person name="Xun L."/>
            <person name="Zhao G.-P."/>
            <person name="Zhou Z."/>
            <person name="Qu Y."/>
        </authorList>
    </citation>
    <scope>NUCLEOTIDE SEQUENCE [LARGE SCALE GENOMIC DNA]</scope>
    <source>
        <strain evidence="3">114-2 / CGMCC 5302</strain>
    </source>
</reference>
<evidence type="ECO:0000313" key="3">
    <source>
        <dbReference type="Proteomes" id="UP000019376"/>
    </source>
</evidence>
<accession>S7Z8K5</accession>
<keyword evidence="1" id="KW-1133">Transmembrane helix</keyword>
<feature type="transmembrane region" description="Helical" evidence="1">
    <location>
        <begin position="37"/>
        <end position="57"/>
    </location>
</feature>
<dbReference type="HOGENOM" id="CLU_2590518_0_0_1"/>
<keyword evidence="1" id="KW-0472">Membrane</keyword>
<protein>
    <submittedName>
        <fullName evidence="2">Uncharacterized protein</fullName>
    </submittedName>
</protein>
<keyword evidence="3" id="KW-1185">Reference proteome</keyword>
<evidence type="ECO:0000313" key="2">
    <source>
        <dbReference type="EMBL" id="EPS26905.1"/>
    </source>
</evidence>
<sequence>MTLGHGVFPLSPFYSFVITPSSHCSVELAHSARFSSVSFFLSGVLFLPFVLGICFPAQSKLEAVVSPAFPAPLALNFCIS</sequence>
<gene>
    <name evidence="2" type="ORF">PDE_01845</name>
</gene>
<proteinExistence type="predicted"/>
<keyword evidence="1" id="KW-0812">Transmembrane</keyword>
<dbReference type="EMBL" id="KB644409">
    <property type="protein sequence ID" value="EPS26905.1"/>
    <property type="molecule type" value="Genomic_DNA"/>
</dbReference>
<organism evidence="2 3">
    <name type="scientific">Penicillium oxalicum (strain 114-2 / CGMCC 5302)</name>
    <name type="common">Penicillium decumbens</name>
    <dbReference type="NCBI Taxonomy" id="933388"/>
    <lineage>
        <taxon>Eukaryota</taxon>
        <taxon>Fungi</taxon>
        <taxon>Dikarya</taxon>
        <taxon>Ascomycota</taxon>
        <taxon>Pezizomycotina</taxon>
        <taxon>Eurotiomycetes</taxon>
        <taxon>Eurotiomycetidae</taxon>
        <taxon>Eurotiales</taxon>
        <taxon>Aspergillaceae</taxon>
        <taxon>Penicillium</taxon>
    </lineage>
</organism>